<dbReference type="AlphaFoldDB" id="A0A819WGV8"/>
<proteinExistence type="predicted"/>
<sequence>IYDDGPLLDSLILENFDAEIMKAIHTLDKMNTRFYAYLKSEFLAAYRDYIEKFQVVELSQELITT</sequence>
<name>A0A819WGV8_9BILA</name>
<evidence type="ECO:0000313" key="2">
    <source>
        <dbReference type="Proteomes" id="UP000663836"/>
    </source>
</evidence>
<comment type="caution">
    <text evidence="1">The sequence shown here is derived from an EMBL/GenBank/DDBJ whole genome shotgun (WGS) entry which is preliminary data.</text>
</comment>
<gene>
    <name evidence="1" type="ORF">JBS370_LOCUS32772</name>
</gene>
<evidence type="ECO:0000313" key="1">
    <source>
        <dbReference type="EMBL" id="CAF4124297.1"/>
    </source>
</evidence>
<protein>
    <submittedName>
        <fullName evidence="1">Uncharacterized protein</fullName>
    </submittedName>
</protein>
<organism evidence="1 2">
    <name type="scientific">Rotaria sordida</name>
    <dbReference type="NCBI Taxonomy" id="392033"/>
    <lineage>
        <taxon>Eukaryota</taxon>
        <taxon>Metazoa</taxon>
        <taxon>Spiralia</taxon>
        <taxon>Gnathifera</taxon>
        <taxon>Rotifera</taxon>
        <taxon>Eurotatoria</taxon>
        <taxon>Bdelloidea</taxon>
        <taxon>Philodinida</taxon>
        <taxon>Philodinidae</taxon>
        <taxon>Rotaria</taxon>
    </lineage>
</organism>
<reference evidence="1" key="1">
    <citation type="submission" date="2021-02" db="EMBL/GenBank/DDBJ databases">
        <authorList>
            <person name="Nowell W R."/>
        </authorList>
    </citation>
    <scope>NUCLEOTIDE SEQUENCE</scope>
</reference>
<accession>A0A819WGV8</accession>
<dbReference type="Proteomes" id="UP000663836">
    <property type="component" value="Unassembled WGS sequence"/>
</dbReference>
<dbReference type="EMBL" id="CAJOBD010008931">
    <property type="protein sequence ID" value="CAF4124297.1"/>
    <property type="molecule type" value="Genomic_DNA"/>
</dbReference>
<feature type="non-terminal residue" evidence="1">
    <location>
        <position position="1"/>
    </location>
</feature>